<sequence length="134" mass="15254">MALICGMPWLKHWTKQRRLSVVPLMRVGGLEWEACINDAMPWMTIYNLKIYEMLAHLSHNIVKRWDLAAVETNGSDGGYDSSSLQLATWLATGLKKMRPRQRLPEVQTVQGNGENKLRPFAHIAAVGHMWNGQN</sequence>
<organism evidence="1 2">
    <name type="scientific">Ajellomyces capsulatus</name>
    <name type="common">Darling's disease fungus</name>
    <name type="synonym">Histoplasma capsulatum</name>
    <dbReference type="NCBI Taxonomy" id="5037"/>
    <lineage>
        <taxon>Eukaryota</taxon>
        <taxon>Fungi</taxon>
        <taxon>Dikarya</taxon>
        <taxon>Ascomycota</taxon>
        <taxon>Pezizomycotina</taxon>
        <taxon>Eurotiomycetes</taxon>
        <taxon>Eurotiomycetidae</taxon>
        <taxon>Onygenales</taxon>
        <taxon>Ajellomycetaceae</taxon>
        <taxon>Histoplasma</taxon>
    </lineage>
</organism>
<evidence type="ECO:0000313" key="2">
    <source>
        <dbReference type="Proteomes" id="UP000663671"/>
    </source>
</evidence>
<dbReference type="VEuPathDB" id="FungiDB:I7I51_05154"/>
<dbReference type="Proteomes" id="UP000663671">
    <property type="component" value="Chromosome 4"/>
</dbReference>
<dbReference type="AlphaFoldDB" id="A0A8A1M1K7"/>
<evidence type="ECO:0000313" key="1">
    <source>
        <dbReference type="EMBL" id="QSS60356.1"/>
    </source>
</evidence>
<reference evidence="1" key="1">
    <citation type="submission" date="2021-01" db="EMBL/GenBank/DDBJ databases">
        <title>Chromosome-level genome assembly of a human fungal pathogen reveals clustering of transcriptionally co-regulated genes.</title>
        <authorList>
            <person name="Voorhies M."/>
            <person name="Cohen S."/>
            <person name="Shea T.P."/>
            <person name="Petrus S."/>
            <person name="Munoz J.F."/>
            <person name="Poplawski S."/>
            <person name="Goldman W.E."/>
            <person name="Michael T."/>
            <person name="Cuomo C.A."/>
            <person name="Sil A."/>
            <person name="Beyhan S."/>
        </authorList>
    </citation>
    <scope>NUCLEOTIDE SEQUENCE</scope>
    <source>
        <strain evidence="1">WU24</strain>
    </source>
</reference>
<proteinExistence type="predicted"/>
<name>A0A8A1M1K7_AJECA</name>
<dbReference type="OrthoDB" id="4188344at2759"/>
<dbReference type="EMBL" id="CP069110">
    <property type="protein sequence ID" value="QSS60356.1"/>
    <property type="molecule type" value="Genomic_DNA"/>
</dbReference>
<gene>
    <name evidence="1" type="ORF">I7I51_05154</name>
</gene>
<protein>
    <submittedName>
        <fullName evidence="1">Repeat set, removed</fullName>
    </submittedName>
</protein>
<accession>A0A8A1M1K7</accession>